<dbReference type="EMBL" id="CP079105">
    <property type="protein sequence ID" value="QXQ15221.1"/>
    <property type="molecule type" value="Genomic_DNA"/>
</dbReference>
<dbReference type="InterPro" id="IPR036514">
    <property type="entry name" value="SGNH_hydro_sf"/>
</dbReference>
<dbReference type="CDD" id="cd00229">
    <property type="entry name" value="SGNH_hydrolase"/>
    <property type="match status" value="1"/>
</dbReference>
<evidence type="ECO:0000313" key="3">
    <source>
        <dbReference type="Proteomes" id="UP000887023"/>
    </source>
</evidence>
<evidence type="ECO:0000313" key="2">
    <source>
        <dbReference type="EMBL" id="QXQ15221.1"/>
    </source>
</evidence>
<keyword evidence="2" id="KW-0378">Hydrolase</keyword>
<dbReference type="Proteomes" id="UP000887023">
    <property type="component" value="Chromosome"/>
</dbReference>
<dbReference type="InterPro" id="IPR006311">
    <property type="entry name" value="TAT_signal"/>
</dbReference>
<dbReference type="PROSITE" id="PS51318">
    <property type="entry name" value="TAT"/>
    <property type="match status" value="1"/>
</dbReference>
<accession>A0ABX8SCS4</accession>
<reference evidence="2" key="1">
    <citation type="submission" date="2021-07" db="EMBL/GenBank/DDBJ databases">
        <title>Candidatus Kaistella beijingensis sp. nov. isolated from a municipal wastewater treatment plant is involved in sludge foaming.</title>
        <authorList>
            <person name="Song Y."/>
            <person name="Liu S.-J."/>
        </authorList>
    </citation>
    <scope>NUCLEOTIDE SEQUENCE</scope>
    <source>
        <strain evidence="2">DSM 43998</strain>
    </source>
</reference>
<proteinExistence type="predicted"/>
<feature type="domain" description="SGNH hydrolase-type esterase" evidence="1">
    <location>
        <begin position="60"/>
        <end position="244"/>
    </location>
</feature>
<dbReference type="SUPFAM" id="SSF52266">
    <property type="entry name" value="SGNH hydrolase"/>
    <property type="match status" value="1"/>
</dbReference>
<name>A0ABX8SCS4_9ACTN</name>
<gene>
    <name evidence="2" type="ORF">KV203_07815</name>
</gene>
<keyword evidence="2" id="KW-0808">Transferase</keyword>
<evidence type="ECO:0000259" key="1">
    <source>
        <dbReference type="Pfam" id="PF13472"/>
    </source>
</evidence>
<dbReference type="Pfam" id="PF13472">
    <property type="entry name" value="Lipase_GDSL_2"/>
    <property type="match status" value="1"/>
</dbReference>
<organism evidence="2 3">
    <name type="scientific">Skermania pinensis</name>
    <dbReference type="NCBI Taxonomy" id="39122"/>
    <lineage>
        <taxon>Bacteria</taxon>
        <taxon>Bacillati</taxon>
        <taxon>Actinomycetota</taxon>
        <taxon>Actinomycetes</taxon>
        <taxon>Mycobacteriales</taxon>
        <taxon>Gordoniaceae</taxon>
        <taxon>Skermania</taxon>
    </lineage>
</organism>
<dbReference type="RefSeq" id="WP_066471632.1">
    <property type="nucleotide sequence ID" value="NZ_CBCRUZ010000001.1"/>
</dbReference>
<keyword evidence="2" id="KW-0418">Kinase</keyword>
<dbReference type="InterPro" id="IPR013830">
    <property type="entry name" value="SGNH_hydro"/>
</dbReference>
<protein>
    <submittedName>
        <fullName evidence="2">SGNH/GDSL hydrolase family protein</fullName>
    </submittedName>
</protein>
<dbReference type="Gene3D" id="3.40.50.1110">
    <property type="entry name" value="SGNH hydrolase"/>
    <property type="match status" value="1"/>
</dbReference>
<keyword evidence="3" id="KW-1185">Reference proteome</keyword>
<sequence length="263" mass="27301">MTDSPARRSAVVIAALAVLVGVAAGAAVVRQYSLTRPDAAAAPTAPVVPAVPPPAPSILFIGDTYTLGPPSLPDLGYACRTAATLDMDCSLAAVPGSGFINGGPQHRLPQTDIVSSSFAERVPELQARHQPDVVVLDGGRNDLPYGLDNLRNAVLYTLELTVQAWPQARVVLIAPWFLADPTPVGVVDRTRTPVGQVLQAAVAADPPLHAVDVVDPGPAGWFTGTATRDLLADDGVEPSVDGHDWIAGRLVAELRARGIGGSR</sequence>
<dbReference type="GO" id="GO:0016301">
    <property type="term" value="F:kinase activity"/>
    <property type="evidence" value="ECO:0007669"/>
    <property type="project" value="UniProtKB-KW"/>
</dbReference>
<dbReference type="GO" id="GO:0016787">
    <property type="term" value="F:hydrolase activity"/>
    <property type="evidence" value="ECO:0007669"/>
    <property type="project" value="UniProtKB-KW"/>
</dbReference>